<name>A0ABC8JRZ2_ERUVS</name>
<dbReference type="EMBL" id="CAKOAT010136821">
    <property type="protein sequence ID" value="CAH8337561.1"/>
    <property type="molecule type" value="Genomic_DNA"/>
</dbReference>
<accession>A0ABC8JRZ2</accession>
<comment type="caution">
    <text evidence="1">The sequence shown here is derived from an EMBL/GenBank/DDBJ whole genome shotgun (WGS) entry which is preliminary data.</text>
</comment>
<protein>
    <submittedName>
        <fullName evidence="1">Uncharacterized protein</fullName>
    </submittedName>
</protein>
<dbReference type="AlphaFoldDB" id="A0ABC8JRZ2"/>
<reference evidence="1 2" key="1">
    <citation type="submission" date="2022-03" db="EMBL/GenBank/DDBJ databases">
        <authorList>
            <person name="Macdonald S."/>
            <person name="Ahmed S."/>
            <person name="Newling K."/>
        </authorList>
    </citation>
    <scope>NUCLEOTIDE SEQUENCE [LARGE SCALE GENOMIC DNA]</scope>
</reference>
<dbReference type="Proteomes" id="UP001642260">
    <property type="component" value="Unassembled WGS sequence"/>
</dbReference>
<evidence type="ECO:0000313" key="2">
    <source>
        <dbReference type="Proteomes" id="UP001642260"/>
    </source>
</evidence>
<gene>
    <name evidence="1" type="ORF">ERUC_LOCUS14578</name>
</gene>
<keyword evidence="2" id="KW-1185">Reference proteome</keyword>
<sequence>MNSSGLISTVPPTTIPSLSQTSSNRVILKIPAKRWGGGFVTMSLNSNSEKSSSSEGGSLMSRASISVLEDQSIDSFKMQLGISVSPLRLIKPLAKISVAFTSFWLTAVPHFWLQLIQGLSYLHRDYSRESTRGRQVKTGVWLIIGSCVDTEERGTKKTIIYLKNGQIQVFDCASL</sequence>
<organism evidence="1 2">
    <name type="scientific">Eruca vesicaria subsp. sativa</name>
    <name type="common">Garden rocket</name>
    <name type="synonym">Eruca sativa</name>
    <dbReference type="NCBI Taxonomy" id="29727"/>
    <lineage>
        <taxon>Eukaryota</taxon>
        <taxon>Viridiplantae</taxon>
        <taxon>Streptophyta</taxon>
        <taxon>Embryophyta</taxon>
        <taxon>Tracheophyta</taxon>
        <taxon>Spermatophyta</taxon>
        <taxon>Magnoliopsida</taxon>
        <taxon>eudicotyledons</taxon>
        <taxon>Gunneridae</taxon>
        <taxon>Pentapetalae</taxon>
        <taxon>rosids</taxon>
        <taxon>malvids</taxon>
        <taxon>Brassicales</taxon>
        <taxon>Brassicaceae</taxon>
        <taxon>Brassiceae</taxon>
        <taxon>Eruca</taxon>
    </lineage>
</organism>
<evidence type="ECO:0000313" key="1">
    <source>
        <dbReference type="EMBL" id="CAH8337561.1"/>
    </source>
</evidence>
<proteinExistence type="predicted"/>